<dbReference type="Proteomes" id="UP001209540">
    <property type="component" value="Unassembled WGS sequence"/>
</dbReference>
<evidence type="ECO:0000313" key="1">
    <source>
        <dbReference type="EMBL" id="KAI9274792.1"/>
    </source>
</evidence>
<proteinExistence type="predicted"/>
<protein>
    <submittedName>
        <fullName evidence="1">Uncharacterized protein</fullName>
    </submittedName>
</protein>
<reference evidence="1" key="2">
    <citation type="submission" date="2023-02" db="EMBL/GenBank/DDBJ databases">
        <authorList>
            <consortium name="DOE Joint Genome Institute"/>
            <person name="Mondo S.J."/>
            <person name="Chang Y."/>
            <person name="Wang Y."/>
            <person name="Ahrendt S."/>
            <person name="Andreopoulos W."/>
            <person name="Barry K."/>
            <person name="Beard J."/>
            <person name="Benny G.L."/>
            <person name="Blankenship S."/>
            <person name="Bonito G."/>
            <person name="Cuomo C."/>
            <person name="Desiro A."/>
            <person name="Gervers K.A."/>
            <person name="Hundley H."/>
            <person name="Kuo A."/>
            <person name="LaButti K."/>
            <person name="Lang B.F."/>
            <person name="Lipzen A."/>
            <person name="O'Donnell K."/>
            <person name="Pangilinan J."/>
            <person name="Reynolds N."/>
            <person name="Sandor L."/>
            <person name="Smith M.W."/>
            <person name="Tsang A."/>
            <person name="Grigoriev I.V."/>
            <person name="Stajich J.E."/>
            <person name="Spatafora J.W."/>
        </authorList>
    </citation>
    <scope>NUCLEOTIDE SEQUENCE</scope>
    <source>
        <strain evidence="1">RSA 2281</strain>
    </source>
</reference>
<feature type="non-terminal residue" evidence="1">
    <location>
        <position position="98"/>
    </location>
</feature>
<name>A0AAD5PIT2_9FUNG</name>
<keyword evidence="2" id="KW-1185">Reference proteome</keyword>
<dbReference type="EMBL" id="JAIXMP010000004">
    <property type="protein sequence ID" value="KAI9274792.1"/>
    <property type="molecule type" value="Genomic_DNA"/>
</dbReference>
<sequence length="98" mass="11324">EICLLETSIAYNKAGRAKISFDHHKAMFALVAMIKNTAQNFQYETYDELKKIKFIFIHAHGVDAIRIWSLSSSEPGVYIMNKELKIPSAKDFYKRLII</sequence>
<gene>
    <name evidence="1" type="ORF">BDA99DRAFT_432212</name>
</gene>
<comment type="caution">
    <text evidence="1">The sequence shown here is derived from an EMBL/GenBank/DDBJ whole genome shotgun (WGS) entry which is preliminary data.</text>
</comment>
<reference evidence="1" key="1">
    <citation type="journal article" date="2022" name="IScience">
        <title>Evolution of zygomycete secretomes and the origins of terrestrial fungal ecologies.</title>
        <authorList>
            <person name="Chang Y."/>
            <person name="Wang Y."/>
            <person name="Mondo S."/>
            <person name="Ahrendt S."/>
            <person name="Andreopoulos W."/>
            <person name="Barry K."/>
            <person name="Beard J."/>
            <person name="Benny G.L."/>
            <person name="Blankenship S."/>
            <person name="Bonito G."/>
            <person name="Cuomo C."/>
            <person name="Desiro A."/>
            <person name="Gervers K.A."/>
            <person name="Hundley H."/>
            <person name="Kuo A."/>
            <person name="LaButti K."/>
            <person name="Lang B.F."/>
            <person name="Lipzen A."/>
            <person name="O'Donnell K."/>
            <person name="Pangilinan J."/>
            <person name="Reynolds N."/>
            <person name="Sandor L."/>
            <person name="Smith M.E."/>
            <person name="Tsang A."/>
            <person name="Grigoriev I.V."/>
            <person name="Stajich J.E."/>
            <person name="Spatafora J.W."/>
        </authorList>
    </citation>
    <scope>NUCLEOTIDE SEQUENCE</scope>
    <source>
        <strain evidence="1">RSA 2281</strain>
    </source>
</reference>
<organism evidence="1 2">
    <name type="scientific">Phascolomyces articulosus</name>
    <dbReference type="NCBI Taxonomy" id="60185"/>
    <lineage>
        <taxon>Eukaryota</taxon>
        <taxon>Fungi</taxon>
        <taxon>Fungi incertae sedis</taxon>
        <taxon>Mucoromycota</taxon>
        <taxon>Mucoromycotina</taxon>
        <taxon>Mucoromycetes</taxon>
        <taxon>Mucorales</taxon>
        <taxon>Lichtheimiaceae</taxon>
        <taxon>Phascolomyces</taxon>
    </lineage>
</organism>
<accession>A0AAD5PIT2</accession>
<evidence type="ECO:0000313" key="2">
    <source>
        <dbReference type="Proteomes" id="UP001209540"/>
    </source>
</evidence>
<dbReference type="AlphaFoldDB" id="A0AAD5PIT2"/>